<name>A0AAV8VGM7_9CUCU</name>
<dbReference type="InterPro" id="IPR051703">
    <property type="entry name" value="NF-kappa-B_Signaling_Reg"/>
</dbReference>
<dbReference type="Proteomes" id="UP001159042">
    <property type="component" value="Unassembled WGS sequence"/>
</dbReference>
<feature type="domain" description="YqaJ viral recombinase" evidence="1">
    <location>
        <begin position="116"/>
        <end position="225"/>
    </location>
</feature>
<dbReference type="EMBL" id="JANEYG010000097">
    <property type="protein sequence ID" value="KAJ8913309.1"/>
    <property type="molecule type" value="Genomic_DNA"/>
</dbReference>
<proteinExistence type="predicted"/>
<evidence type="ECO:0000313" key="3">
    <source>
        <dbReference type="Proteomes" id="UP001159042"/>
    </source>
</evidence>
<reference evidence="2 3" key="1">
    <citation type="journal article" date="2023" name="Insect Mol. Biol.">
        <title>Genome sequencing provides insights into the evolution of gene families encoding plant cell wall-degrading enzymes in longhorned beetles.</title>
        <authorList>
            <person name="Shin N.R."/>
            <person name="Okamura Y."/>
            <person name="Kirsch R."/>
            <person name="Pauchet Y."/>
        </authorList>
    </citation>
    <scope>NUCLEOTIDE SEQUENCE [LARGE SCALE GENOMIC DNA]</scope>
    <source>
        <strain evidence="2">EAD_L_NR</strain>
    </source>
</reference>
<dbReference type="SUPFAM" id="SSF52980">
    <property type="entry name" value="Restriction endonuclease-like"/>
    <property type="match status" value="1"/>
</dbReference>
<protein>
    <recommendedName>
        <fullName evidence="1">YqaJ viral recombinase domain-containing protein</fullName>
    </recommendedName>
</protein>
<dbReference type="InterPro" id="IPR011335">
    <property type="entry name" value="Restrct_endonuc-II-like"/>
</dbReference>
<evidence type="ECO:0000313" key="2">
    <source>
        <dbReference type="EMBL" id="KAJ8913309.1"/>
    </source>
</evidence>
<organism evidence="2 3">
    <name type="scientific">Exocentrus adspersus</name>
    <dbReference type="NCBI Taxonomy" id="1586481"/>
    <lineage>
        <taxon>Eukaryota</taxon>
        <taxon>Metazoa</taxon>
        <taxon>Ecdysozoa</taxon>
        <taxon>Arthropoda</taxon>
        <taxon>Hexapoda</taxon>
        <taxon>Insecta</taxon>
        <taxon>Pterygota</taxon>
        <taxon>Neoptera</taxon>
        <taxon>Endopterygota</taxon>
        <taxon>Coleoptera</taxon>
        <taxon>Polyphaga</taxon>
        <taxon>Cucujiformia</taxon>
        <taxon>Chrysomeloidea</taxon>
        <taxon>Cerambycidae</taxon>
        <taxon>Lamiinae</taxon>
        <taxon>Acanthocinini</taxon>
        <taxon>Exocentrus</taxon>
    </lineage>
</organism>
<comment type="caution">
    <text evidence="2">The sequence shown here is derived from an EMBL/GenBank/DDBJ whole genome shotgun (WGS) entry which is preliminary data.</text>
</comment>
<dbReference type="GO" id="GO:0006281">
    <property type="term" value="P:DNA repair"/>
    <property type="evidence" value="ECO:0007669"/>
    <property type="project" value="UniProtKB-ARBA"/>
</dbReference>
<dbReference type="InterPro" id="IPR019080">
    <property type="entry name" value="YqaJ_viral_recombinase"/>
</dbReference>
<dbReference type="Pfam" id="PF09588">
    <property type="entry name" value="YqaJ"/>
    <property type="match status" value="1"/>
</dbReference>
<sequence>MELLPVGVLASKLEYRQKYGILHYPAENATRLDIKHQPFQEENHLSQYFALLTVPSTIQRVAWGQFPGTLLFFVDFEICWPIFETLDGDFVVLRPLKRLNCFLESYAVSPKLNPRDCPHIPGHPVYYGVTNESHVLKDLSVLIKLTITPCGMFVHPVYHFLAATPDGLLGSEGLVEIKCPSSASDLTPESAIHQRKITFWNKEGQINKNHNYYHQVQGQLQVTGRSYCVFAVWTPLGLKYETILKDEEFWKSKMEIQLRDFYMNAMLPELVDSRKNTYKYGIKIKTNNSSAIPNETRKKL</sequence>
<gene>
    <name evidence="2" type="ORF">NQ315_010977</name>
</gene>
<dbReference type="PANTHER" id="PTHR46609">
    <property type="entry name" value="EXONUCLEASE, PHAGE-TYPE/RECB, C-TERMINAL DOMAIN-CONTAINING PROTEIN"/>
    <property type="match status" value="1"/>
</dbReference>
<dbReference type="CDD" id="cd22343">
    <property type="entry name" value="PDDEXK_lambda_exonuclease-like"/>
    <property type="match status" value="1"/>
</dbReference>
<evidence type="ECO:0000259" key="1">
    <source>
        <dbReference type="Pfam" id="PF09588"/>
    </source>
</evidence>
<accession>A0AAV8VGM7</accession>
<keyword evidence="3" id="KW-1185">Reference proteome</keyword>
<dbReference type="PANTHER" id="PTHR46609:SF8">
    <property type="entry name" value="YQAJ VIRAL RECOMBINASE DOMAIN-CONTAINING PROTEIN"/>
    <property type="match status" value="1"/>
</dbReference>
<dbReference type="InterPro" id="IPR011604">
    <property type="entry name" value="PDDEXK-like_dom_sf"/>
</dbReference>
<dbReference type="Gene3D" id="3.90.320.10">
    <property type="match status" value="1"/>
</dbReference>
<dbReference type="AlphaFoldDB" id="A0AAV8VGM7"/>